<sequence length="973" mass="107166">MFETEISHGCDITSSERAGDFILLKARTAMSWCLSHGIPSTVSTKAKLLLRKTYPIESKLGEIRALRKVEAGEEILINYAAPAKITIKTLLVFDCFISTTLRKQHFFRHNEKPTQFHLRMVNILDEYTRACMSLNITDTKLAEGYERLANHHENLAVLATSHIELTTSDVVAFERGFAARKASRALQLSQAQAHLRTEPTCLSTLGITAANDTGGRNRADSCISKSNFCNKPDQAEEPESLQDRSTHFTEQMNVGNWDNRAVPHNGNSFSPASSSPGMTVARKPVPLPSVLSSPDKVTVRALQQIQSSPRSTTKGLDFTIYETSAEEQSLIEAQHLDSVAQAQHTVNSQRAITGSYRPPVSASRPALVPVHANDQTLATSPAFDPGAQVFVPRTRFGSADSLSPQGGVRLSPQQVNLDSVHNRPNLRIRSSFERNAQPAQHHRADQSNPIIDPIRTQQFRRRSRTSDNASFNPRIVSNGERYPSLRPQSTVPTVRRNSGSHHRQVIFPRRQSSRQHLVEYERALRNGSRAAHAAVPARKPVGQSLTVPGDHGREERDSTQRYRSPRPHSSSRSTPNLLAEPSPVPRLNHTRSSSLSWMPQTVEPNDVAQLARMVSGERATSYLPSDLGSVPSSIGKTVMESLLSGSSSPLDELSLHFGRLSAMGDGNERARSVELSLEGRSRRTKLLTGDLFDGPDELHDEDFDAVQGELVDEDYRYGQVVHKTICERPSQSITDNDRSEDPVALSLALPSPLRSNRSSFSPPIHHSPSSSIYQNSSLPDATATIRPVPQSPSIAYLRPAPVTPKFPIYNDSLTPTHQPQTPADVIVGWGMSTAKRTVRQEEGRIVIATGMTAEVEFVSEEMHATSTSMSTSTPTPVPTEMRHSSLSPPVAGQNSRPIVNYSRPSPTRLAPPQSQPQPLQASTQPPSSSVRRMHRNENSEGIEIEAMLARGLEDERRTGWRGVRLLEVLEGPG</sequence>
<feature type="compositionally biased region" description="Low complexity" evidence="1">
    <location>
        <begin position="864"/>
        <end position="874"/>
    </location>
</feature>
<keyword evidence="3" id="KW-1185">Reference proteome</keyword>
<dbReference type="OMA" id="TICTIAD"/>
<accession>F9WW41</accession>
<dbReference type="AlphaFoldDB" id="F9WW41"/>
<dbReference type="eggNOG" id="ENOG502RGHT">
    <property type="taxonomic scope" value="Eukaryota"/>
</dbReference>
<feature type="compositionally biased region" description="Polar residues" evidence="1">
    <location>
        <begin position="884"/>
        <end position="905"/>
    </location>
</feature>
<evidence type="ECO:0008006" key="4">
    <source>
        <dbReference type="Google" id="ProtNLM"/>
    </source>
</evidence>
<organism evidence="2 3">
    <name type="scientific">Zymoseptoria tritici (strain CBS 115943 / IPO323)</name>
    <name type="common">Speckled leaf blotch fungus</name>
    <name type="synonym">Septoria tritici</name>
    <dbReference type="NCBI Taxonomy" id="336722"/>
    <lineage>
        <taxon>Eukaryota</taxon>
        <taxon>Fungi</taxon>
        <taxon>Dikarya</taxon>
        <taxon>Ascomycota</taxon>
        <taxon>Pezizomycotina</taxon>
        <taxon>Dothideomycetes</taxon>
        <taxon>Dothideomycetidae</taxon>
        <taxon>Mycosphaerellales</taxon>
        <taxon>Mycosphaerellaceae</taxon>
        <taxon>Zymoseptoria</taxon>
    </lineage>
</organism>
<name>F9WW41_ZYMTI</name>
<reference evidence="2 3" key="1">
    <citation type="journal article" date="2011" name="PLoS Genet.">
        <title>Finished genome of the fungal wheat pathogen Mycosphaerella graminicola reveals dispensome structure, chromosome plasticity, and stealth pathogenesis.</title>
        <authorList>
            <person name="Goodwin S.B."/>
            <person name="Ben M'barek S."/>
            <person name="Dhillon B."/>
            <person name="Wittenberg A.H.J."/>
            <person name="Crane C.F."/>
            <person name="Hane J.K."/>
            <person name="Foster A.J."/>
            <person name="Van der Lee T.A.J."/>
            <person name="Grimwood J."/>
            <person name="Aerts A."/>
            <person name="Antoniw J."/>
            <person name="Bailey A."/>
            <person name="Bluhm B."/>
            <person name="Bowler J."/>
            <person name="Bristow J."/>
            <person name="van der Burgt A."/>
            <person name="Canto-Canche B."/>
            <person name="Churchill A.C.L."/>
            <person name="Conde-Ferraez L."/>
            <person name="Cools H.J."/>
            <person name="Coutinho P.M."/>
            <person name="Csukai M."/>
            <person name="Dehal P."/>
            <person name="De Wit P."/>
            <person name="Donzelli B."/>
            <person name="van de Geest H.C."/>
            <person name="van Ham R.C.H.J."/>
            <person name="Hammond-Kosack K.E."/>
            <person name="Henrissat B."/>
            <person name="Kilian A."/>
            <person name="Kobayashi A.K."/>
            <person name="Koopmann E."/>
            <person name="Kourmpetis Y."/>
            <person name="Kuzniar A."/>
            <person name="Lindquist E."/>
            <person name="Lombard V."/>
            <person name="Maliepaard C."/>
            <person name="Martins N."/>
            <person name="Mehrabi R."/>
            <person name="Nap J.P.H."/>
            <person name="Ponomarenko A."/>
            <person name="Rudd J.J."/>
            <person name="Salamov A."/>
            <person name="Schmutz J."/>
            <person name="Schouten H.J."/>
            <person name="Shapiro H."/>
            <person name="Stergiopoulos I."/>
            <person name="Torriani S.F.F."/>
            <person name="Tu H."/>
            <person name="de Vries R.P."/>
            <person name="Waalwijk C."/>
            <person name="Ware S.B."/>
            <person name="Wiebenga A."/>
            <person name="Zwiers L.-H."/>
            <person name="Oliver R.P."/>
            <person name="Grigoriev I.V."/>
            <person name="Kema G.H.J."/>
        </authorList>
    </citation>
    <scope>NUCLEOTIDE SEQUENCE [LARGE SCALE GENOMIC DNA]</scope>
    <source>
        <strain evidence="3">CBS 115943 / IPO323</strain>
    </source>
</reference>
<dbReference type="Proteomes" id="UP000008062">
    <property type="component" value="Chromosome 1"/>
</dbReference>
<feature type="compositionally biased region" description="Polar residues" evidence="1">
    <location>
        <begin position="590"/>
        <end position="600"/>
    </location>
</feature>
<feature type="compositionally biased region" description="Low complexity" evidence="1">
    <location>
        <begin position="910"/>
        <end position="929"/>
    </location>
</feature>
<dbReference type="EMBL" id="CM001196">
    <property type="protein sequence ID" value="EGP92656.1"/>
    <property type="molecule type" value="Genomic_DNA"/>
</dbReference>
<evidence type="ECO:0000313" key="3">
    <source>
        <dbReference type="Proteomes" id="UP000008062"/>
    </source>
</evidence>
<dbReference type="InParanoid" id="F9WW41"/>
<evidence type="ECO:0000256" key="1">
    <source>
        <dbReference type="SAM" id="MobiDB-lite"/>
    </source>
</evidence>
<dbReference type="KEGG" id="ztr:MYCGRDRAFT_106850"/>
<dbReference type="HOGENOM" id="CLU_305070_0_0_1"/>
<dbReference type="OrthoDB" id="3650932at2759"/>
<gene>
    <name evidence="2" type="ORF">MYCGRDRAFT_106850</name>
</gene>
<feature type="region of interest" description="Disordered" evidence="1">
    <location>
        <begin position="861"/>
        <end position="942"/>
    </location>
</feature>
<feature type="region of interest" description="Disordered" evidence="1">
    <location>
        <begin position="525"/>
        <end position="600"/>
    </location>
</feature>
<evidence type="ECO:0000313" key="2">
    <source>
        <dbReference type="EMBL" id="EGP92656.1"/>
    </source>
</evidence>
<protein>
    <recommendedName>
        <fullName evidence="4">SET domain-containing protein</fullName>
    </recommendedName>
</protein>
<feature type="compositionally biased region" description="Low complexity" evidence="1">
    <location>
        <begin position="752"/>
        <end position="772"/>
    </location>
</feature>
<dbReference type="GeneID" id="13403908"/>
<feature type="region of interest" description="Disordered" evidence="1">
    <location>
        <begin position="433"/>
        <end position="513"/>
    </location>
</feature>
<feature type="region of interest" description="Disordered" evidence="1">
    <location>
        <begin position="752"/>
        <end position="777"/>
    </location>
</feature>
<proteinExistence type="predicted"/>
<feature type="compositionally biased region" description="Basic and acidic residues" evidence="1">
    <location>
        <begin position="550"/>
        <end position="560"/>
    </location>
</feature>
<dbReference type="RefSeq" id="XP_003857680.1">
    <property type="nucleotide sequence ID" value="XM_003857632.1"/>
</dbReference>
<feature type="compositionally biased region" description="Polar residues" evidence="1">
    <location>
        <begin position="486"/>
        <end position="497"/>
    </location>
</feature>